<proteinExistence type="predicted"/>
<dbReference type="EMBL" id="AE015924">
    <property type="protein sequence ID" value="AAQ66033.1"/>
    <property type="molecule type" value="Genomic_DNA"/>
</dbReference>
<dbReference type="KEGG" id="pgi:PG_0888"/>
<reference evidence="1 2" key="1">
    <citation type="journal article" date="2003" name="J. Bacteriol.">
        <title>Complete genome sequence of the oral pathogenic bacterium Porphyromonas gingivalis strain W83.</title>
        <authorList>
            <person name="Nelson K."/>
            <person name="Fleishmann R."/>
            <person name="DeBoy R."/>
            <person name="Paulsen I."/>
            <person name="Fouts D."/>
            <person name="Eisen J."/>
            <person name="Daugherty S."/>
            <person name="Dodson R."/>
            <person name="Durkin A."/>
            <person name="Gwinn M."/>
            <person name="Haft D."/>
            <person name="Kolonay J."/>
            <person name="Nelson W."/>
            <person name="White O."/>
            <person name="Mason T."/>
            <person name="Tallon L."/>
            <person name="Gray J."/>
            <person name="Granger D."/>
            <person name="Tettelin H."/>
            <person name="Dong H."/>
            <person name="Galvin J."/>
            <person name="Duncan M."/>
            <person name="Dewhirst F."/>
            <person name="Fraser C."/>
        </authorList>
    </citation>
    <scope>NUCLEOTIDE SEQUENCE [LARGE SCALE GENOMIC DNA]</scope>
    <source>
        <strain evidence="2">ATCC BAA-308 / W83</strain>
    </source>
</reference>
<evidence type="ECO:0000313" key="1">
    <source>
        <dbReference type="EMBL" id="AAQ66033.1"/>
    </source>
</evidence>
<name>Q7MVY3_PORGI</name>
<sequence length="43" mass="5249">MHRHTVWDYCTGFSQIEEANREIGKTFYNRIRQLSVLINRDYS</sequence>
<accession>Q7MVY3</accession>
<gene>
    <name evidence="1" type="ordered locus">PG_0888</name>
</gene>
<protein>
    <submittedName>
        <fullName evidence="1">Uncharacterized protein</fullName>
    </submittedName>
</protein>
<evidence type="ECO:0000313" key="2">
    <source>
        <dbReference type="Proteomes" id="UP000000588"/>
    </source>
</evidence>
<dbReference type="Proteomes" id="UP000000588">
    <property type="component" value="Chromosome"/>
</dbReference>
<keyword evidence="2" id="KW-1185">Reference proteome</keyword>
<dbReference type="STRING" id="242619.PG_0888"/>
<dbReference type="HOGENOM" id="CLU_3237534_0_0_10"/>
<organism evidence="1 2">
    <name type="scientific">Porphyromonas gingivalis (strain ATCC BAA-308 / W83)</name>
    <dbReference type="NCBI Taxonomy" id="242619"/>
    <lineage>
        <taxon>Bacteria</taxon>
        <taxon>Pseudomonadati</taxon>
        <taxon>Bacteroidota</taxon>
        <taxon>Bacteroidia</taxon>
        <taxon>Bacteroidales</taxon>
        <taxon>Porphyromonadaceae</taxon>
        <taxon>Porphyromonas</taxon>
    </lineage>
</organism>
<dbReference type="EnsemblBacteria" id="AAQ66033">
    <property type="protein sequence ID" value="AAQ66033"/>
    <property type="gene ID" value="PG_0888"/>
</dbReference>
<dbReference type="AlphaFoldDB" id="Q7MVY3"/>